<dbReference type="RefSeq" id="WP_121485087.1">
    <property type="nucleotide sequence ID" value="NZ_QQXL01000004.1"/>
</dbReference>
<dbReference type="SUPFAM" id="SSF51735">
    <property type="entry name" value="NAD(P)-binding Rossmann-fold domains"/>
    <property type="match status" value="1"/>
</dbReference>
<dbReference type="CDD" id="cd08292">
    <property type="entry name" value="ETR_like_2"/>
    <property type="match status" value="1"/>
</dbReference>
<dbReference type="Gene3D" id="3.90.180.10">
    <property type="entry name" value="Medium-chain alcohol dehydrogenases, catalytic domain"/>
    <property type="match status" value="1"/>
</dbReference>
<feature type="domain" description="Enoyl reductase (ER)" evidence="3">
    <location>
        <begin position="10"/>
        <end position="323"/>
    </location>
</feature>
<dbReference type="EMBL" id="QQXL01000004">
    <property type="protein sequence ID" value="RKW70434.1"/>
    <property type="molecule type" value="Genomic_DNA"/>
</dbReference>
<evidence type="ECO:0000313" key="4">
    <source>
        <dbReference type="EMBL" id="RKW70434.1"/>
    </source>
</evidence>
<sequence length="325" mass="33517">MRALRQHQFGVPAEVLVVEDVPTPTAGPGQALVRTVLSPVHNHDIWTVTGNYGFKPEMPAAAGTEALGVIEALGEGVTGLEVGQRVIAGGVFGVWAELFVAPAATLIPVPDAIEDEAAAQLVSMPFSALSLVNFLGVKEGEWLIQNAANGAVGRLVAQFAAARGINVVGLVRRVDGVAELAEQGINRIVATDSEGWQEQVQQITGGAPIPVAVDSVGGQASADLLSALAENGTLVSFGAMGSPVMQIPSGPVIFKQATIKGFWGSKVSQDMAPEEKAALMGEIFRRVAAGEVTLPVSGTFGLEDVASAIASNFEAGRVGKVLLKP</sequence>
<dbReference type="Proteomes" id="UP000273119">
    <property type="component" value="Unassembled WGS sequence"/>
</dbReference>
<evidence type="ECO:0000256" key="2">
    <source>
        <dbReference type="ARBA" id="ARBA00023002"/>
    </source>
</evidence>
<dbReference type="GO" id="GO:0070402">
    <property type="term" value="F:NADPH binding"/>
    <property type="evidence" value="ECO:0007669"/>
    <property type="project" value="TreeGrafter"/>
</dbReference>
<dbReference type="SUPFAM" id="SSF50129">
    <property type="entry name" value="GroES-like"/>
    <property type="match status" value="1"/>
</dbReference>
<gene>
    <name evidence="4" type="ORF">DWQ67_08100</name>
</gene>
<dbReference type="PANTHER" id="PTHR48106:SF2">
    <property type="entry name" value="ZN2+-BINDING DEHYDROGENASE"/>
    <property type="match status" value="1"/>
</dbReference>
<dbReference type="SMART" id="SM00829">
    <property type="entry name" value="PKS_ER"/>
    <property type="match status" value="1"/>
</dbReference>
<dbReference type="InterPro" id="IPR013154">
    <property type="entry name" value="ADH-like_N"/>
</dbReference>
<evidence type="ECO:0000313" key="5">
    <source>
        <dbReference type="Proteomes" id="UP000273119"/>
    </source>
</evidence>
<dbReference type="InterPro" id="IPR011032">
    <property type="entry name" value="GroES-like_sf"/>
</dbReference>
<dbReference type="InterPro" id="IPR020843">
    <property type="entry name" value="ER"/>
</dbReference>
<accession>A0A496PIW8</accession>
<dbReference type="Pfam" id="PF08240">
    <property type="entry name" value="ADH_N"/>
    <property type="match status" value="1"/>
</dbReference>
<keyword evidence="2" id="KW-0560">Oxidoreductase</keyword>
<comment type="caution">
    <text evidence="4">The sequence shown here is derived from an EMBL/GenBank/DDBJ whole genome shotgun (WGS) entry which is preliminary data.</text>
</comment>
<dbReference type="GO" id="GO:0016651">
    <property type="term" value="F:oxidoreductase activity, acting on NAD(P)H"/>
    <property type="evidence" value="ECO:0007669"/>
    <property type="project" value="TreeGrafter"/>
</dbReference>
<dbReference type="InterPro" id="IPR036291">
    <property type="entry name" value="NAD(P)-bd_dom_sf"/>
</dbReference>
<dbReference type="PANTHER" id="PTHR48106">
    <property type="entry name" value="QUINONE OXIDOREDUCTASE PIG3-RELATED"/>
    <property type="match status" value="1"/>
</dbReference>
<organism evidence="4 5">
    <name type="scientific">Galactobacter caseinivorans</name>
    <dbReference type="NCBI Taxonomy" id="2676123"/>
    <lineage>
        <taxon>Bacteria</taxon>
        <taxon>Bacillati</taxon>
        <taxon>Actinomycetota</taxon>
        <taxon>Actinomycetes</taxon>
        <taxon>Micrococcales</taxon>
        <taxon>Micrococcaceae</taxon>
        <taxon>Galactobacter</taxon>
    </lineage>
</organism>
<dbReference type="Pfam" id="PF00107">
    <property type="entry name" value="ADH_zinc_N"/>
    <property type="match status" value="1"/>
</dbReference>
<keyword evidence="1" id="KW-0521">NADP</keyword>
<dbReference type="AlphaFoldDB" id="A0A496PIW8"/>
<dbReference type="Gene3D" id="3.40.50.720">
    <property type="entry name" value="NAD(P)-binding Rossmann-like Domain"/>
    <property type="match status" value="1"/>
</dbReference>
<proteinExistence type="predicted"/>
<protein>
    <submittedName>
        <fullName evidence="4">NADPH:quinone oxidoreductase</fullName>
    </submittedName>
</protein>
<dbReference type="InterPro" id="IPR013149">
    <property type="entry name" value="ADH-like_C"/>
</dbReference>
<name>A0A496PIW8_9MICC</name>
<evidence type="ECO:0000256" key="1">
    <source>
        <dbReference type="ARBA" id="ARBA00022857"/>
    </source>
</evidence>
<evidence type="ECO:0000259" key="3">
    <source>
        <dbReference type="SMART" id="SM00829"/>
    </source>
</evidence>
<keyword evidence="5" id="KW-1185">Reference proteome</keyword>
<reference evidence="4 5" key="1">
    <citation type="submission" date="2018-07" db="EMBL/GenBank/DDBJ databases">
        <title>Arthrobacter sp. nov., isolated from raw cow's milk with high bacterial count.</title>
        <authorList>
            <person name="Hahne J."/>
            <person name="Isele D."/>
            <person name="Lipski A."/>
        </authorList>
    </citation>
    <scope>NUCLEOTIDE SEQUENCE [LARGE SCALE GENOMIC DNA]</scope>
    <source>
        <strain evidence="4 5">JZ R-183</strain>
    </source>
</reference>